<reference evidence="2 3" key="1">
    <citation type="submission" date="2024-05" db="EMBL/GenBank/DDBJ databases">
        <authorList>
            <person name="Wallberg A."/>
        </authorList>
    </citation>
    <scope>NUCLEOTIDE SEQUENCE [LARGE SCALE GENOMIC DNA]</scope>
</reference>
<feature type="non-terminal residue" evidence="2">
    <location>
        <position position="1"/>
    </location>
</feature>
<dbReference type="Proteomes" id="UP001497623">
    <property type="component" value="Unassembled WGS sequence"/>
</dbReference>
<sequence length="117" mass="12578">NEYYLPPATQQAEEDPDDPDDPSDDIIQDPIISAPSSRANSPVPASSRATSPVPPASSRVASPSKMDHSPARSTTFSGFEDNIDVSVETKDIDLSKRQQFNLSQGVKNMSTSTDLGR</sequence>
<accession>A0AAV2RUD8</accession>
<feature type="compositionally biased region" description="Acidic residues" evidence="1">
    <location>
        <begin position="12"/>
        <end position="27"/>
    </location>
</feature>
<evidence type="ECO:0000313" key="3">
    <source>
        <dbReference type="Proteomes" id="UP001497623"/>
    </source>
</evidence>
<dbReference type="AlphaFoldDB" id="A0AAV2RUD8"/>
<organism evidence="2 3">
    <name type="scientific">Meganyctiphanes norvegica</name>
    <name type="common">Northern krill</name>
    <name type="synonym">Thysanopoda norvegica</name>
    <dbReference type="NCBI Taxonomy" id="48144"/>
    <lineage>
        <taxon>Eukaryota</taxon>
        <taxon>Metazoa</taxon>
        <taxon>Ecdysozoa</taxon>
        <taxon>Arthropoda</taxon>
        <taxon>Crustacea</taxon>
        <taxon>Multicrustacea</taxon>
        <taxon>Malacostraca</taxon>
        <taxon>Eumalacostraca</taxon>
        <taxon>Eucarida</taxon>
        <taxon>Euphausiacea</taxon>
        <taxon>Euphausiidae</taxon>
        <taxon>Meganyctiphanes</taxon>
    </lineage>
</organism>
<keyword evidence="3" id="KW-1185">Reference proteome</keyword>
<proteinExistence type="predicted"/>
<dbReference type="EMBL" id="CAXKWB010032071">
    <property type="protein sequence ID" value="CAL4140740.1"/>
    <property type="molecule type" value="Genomic_DNA"/>
</dbReference>
<evidence type="ECO:0000313" key="2">
    <source>
        <dbReference type="EMBL" id="CAL4140740.1"/>
    </source>
</evidence>
<feature type="compositionally biased region" description="Low complexity" evidence="1">
    <location>
        <begin position="28"/>
        <end position="64"/>
    </location>
</feature>
<evidence type="ECO:0000256" key="1">
    <source>
        <dbReference type="SAM" id="MobiDB-lite"/>
    </source>
</evidence>
<gene>
    <name evidence="2" type="ORF">MNOR_LOCUS28688</name>
</gene>
<feature type="region of interest" description="Disordered" evidence="1">
    <location>
        <begin position="1"/>
        <end position="83"/>
    </location>
</feature>
<comment type="caution">
    <text evidence="2">The sequence shown here is derived from an EMBL/GenBank/DDBJ whole genome shotgun (WGS) entry which is preliminary data.</text>
</comment>
<protein>
    <submittedName>
        <fullName evidence="2">Uncharacterized protein</fullName>
    </submittedName>
</protein>
<name>A0AAV2RUD8_MEGNR</name>